<sequence length="284" mass="29609">MSPARSPGAVRRCLREPRTRVGLAATGLVLLVVFLGPFLAPHAHSDIVGAPYAPPSATAPLGTDYLGEDVLSRVLTGGGGIVWISFAGTLAGVAVGAVVGMTAAYSGGLLDEVLMRAMDVLRAFPPLVLILLLVSVARAEPALMPLVVAVAWVPQVARVAYGAAREVASREFVESAETLGASRFRIVRREILPNVATPLAVDFGLRLTWSTGIVAAMSFLGVGLQPPAADWGLMIKENYQGLALQPWGVVAPLLCVAVFTFGTNLVTEGFARAVAGVPPRRVAP</sequence>
<feature type="transmembrane region" description="Helical" evidence="7">
    <location>
        <begin position="120"/>
        <end position="137"/>
    </location>
</feature>
<feature type="domain" description="ABC transmembrane type-1" evidence="8">
    <location>
        <begin position="82"/>
        <end position="267"/>
    </location>
</feature>
<dbReference type="InterPro" id="IPR050366">
    <property type="entry name" value="BP-dependent_transpt_permease"/>
</dbReference>
<gene>
    <name evidence="9" type="ORF">C8E97_4822</name>
</gene>
<evidence type="ECO:0000256" key="1">
    <source>
        <dbReference type="ARBA" id="ARBA00004651"/>
    </source>
</evidence>
<feature type="transmembrane region" description="Helical" evidence="7">
    <location>
        <begin position="207"/>
        <end position="224"/>
    </location>
</feature>
<feature type="transmembrane region" description="Helical" evidence="7">
    <location>
        <begin position="244"/>
        <end position="266"/>
    </location>
</feature>
<comment type="subcellular location">
    <subcellularLocation>
        <location evidence="1 7">Cell membrane</location>
        <topology evidence="1 7">Multi-pass membrane protein</topology>
    </subcellularLocation>
</comment>
<evidence type="ECO:0000256" key="4">
    <source>
        <dbReference type="ARBA" id="ARBA00022692"/>
    </source>
</evidence>
<dbReference type="PANTHER" id="PTHR43386:SF25">
    <property type="entry name" value="PEPTIDE ABC TRANSPORTER PERMEASE PROTEIN"/>
    <property type="match status" value="1"/>
</dbReference>
<reference evidence="9 10" key="1">
    <citation type="submission" date="2018-10" db="EMBL/GenBank/DDBJ databases">
        <title>Sequencing the genomes of 1000 actinobacteria strains.</title>
        <authorList>
            <person name="Klenk H.-P."/>
        </authorList>
    </citation>
    <scope>NUCLEOTIDE SEQUENCE [LARGE SCALE GENOMIC DNA]</scope>
    <source>
        <strain evidence="9 10">DSM 43800</strain>
    </source>
</reference>
<keyword evidence="6 7" id="KW-0472">Membrane</keyword>
<dbReference type="SUPFAM" id="SSF161098">
    <property type="entry name" value="MetI-like"/>
    <property type="match status" value="1"/>
</dbReference>
<comment type="caution">
    <text evidence="9">The sequence shown here is derived from an EMBL/GenBank/DDBJ whole genome shotgun (WGS) entry which is preliminary data.</text>
</comment>
<dbReference type="InterPro" id="IPR035906">
    <property type="entry name" value="MetI-like_sf"/>
</dbReference>
<dbReference type="AlphaFoldDB" id="A0A495W644"/>
<keyword evidence="10" id="KW-1185">Reference proteome</keyword>
<evidence type="ECO:0000313" key="10">
    <source>
        <dbReference type="Proteomes" id="UP000282084"/>
    </source>
</evidence>
<dbReference type="GO" id="GO:0055085">
    <property type="term" value="P:transmembrane transport"/>
    <property type="evidence" value="ECO:0007669"/>
    <property type="project" value="InterPro"/>
</dbReference>
<evidence type="ECO:0000259" key="8">
    <source>
        <dbReference type="PROSITE" id="PS50928"/>
    </source>
</evidence>
<feature type="transmembrane region" description="Helical" evidence="7">
    <location>
        <begin position="143"/>
        <end position="161"/>
    </location>
</feature>
<dbReference type="Gene3D" id="1.10.3720.10">
    <property type="entry name" value="MetI-like"/>
    <property type="match status" value="1"/>
</dbReference>
<evidence type="ECO:0000313" key="9">
    <source>
        <dbReference type="EMBL" id="RKT56133.1"/>
    </source>
</evidence>
<dbReference type="CDD" id="cd06261">
    <property type="entry name" value="TM_PBP2"/>
    <property type="match status" value="1"/>
</dbReference>
<dbReference type="Proteomes" id="UP000282084">
    <property type="component" value="Unassembled WGS sequence"/>
</dbReference>
<evidence type="ECO:0000256" key="5">
    <source>
        <dbReference type="ARBA" id="ARBA00022989"/>
    </source>
</evidence>
<dbReference type="RefSeq" id="WP_246019116.1">
    <property type="nucleotide sequence ID" value="NZ_RBXO01000001.1"/>
</dbReference>
<keyword evidence="4 7" id="KW-0812">Transmembrane</keyword>
<dbReference type="PROSITE" id="PS50928">
    <property type="entry name" value="ABC_TM1"/>
    <property type="match status" value="1"/>
</dbReference>
<dbReference type="PANTHER" id="PTHR43386">
    <property type="entry name" value="OLIGOPEPTIDE TRANSPORT SYSTEM PERMEASE PROTEIN APPC"/>
    <property type="match status" value="1"/>
</dbReference>
<dbReference type="InterPro" id="IPR000515">
    <property type="entry name" value="MetI-like"/>
</dbReference>
<keyword evidence="3" id="KW-1003">Cell membrane</keyword>
<dbReference type="GO" id="GO:0005886">
    <property type="term" value="C:plasma membrane"/>
    <property type="evidence" value="ECO:0007669"/>
    <property type="project" value="UniProtKB-SubCell"/>
</dbReference>
<keyword evidence="5 7" id="KW-1133">Transmembrane helix</keyword>
<comment type="similarity">
    <text evidence="7">Belongs to the binding-protein-dependent transport system permease family.</text>
</comment>
<evidence type="ECO:0000256" key="7">
    <source>
        <dbReference type="RuleBase" id="RU363032"/>
    </source>
</evidence>
<feature type="transmembrane region" description="Helical" evidence="7">
    <location>
        <begin position="81"/>
        <end position="108"/>
    </location>
</feature>
<dbReference type="EMBL" id="RBXO01000001">
    <property type="protein sequence ID" value="RKT56133.1"/>
    <property type="molecule type" value="Genomic_DNA"/>
</dbReference>
<proteinExistence type="inferred from homology"/>
<evidence type="ECO:0000256" key="3">
    <source>
        <dbReference type="ARBA" id="ARBA00022475"/>
    </source>
</evidence>
<evidence type="ECO:0000256" key="2">
    <source>
        <dbReference type="ARBA" id="ARBA00022448"/>
    </source>
</evidence>
<dbReference type="Pfam" id="PF00528">
    <property type="entry name" value="BPD_transp_1"/>
    <property type="match status" value="1"/>
</dbReference>
<evidence type="ECO:0000256" key="6">
    <source>
        <dbReference type="ARBA" id="ARBA00023136"/>
    </source>
</evidence>
<feature type="transmembrane region" description="Helical" evidence="7">
    <location>
        <begin position="21"/>
        <end position="40"/>
    </location>
</feature>
<accession>A0A495W644</accession>
<name>A0A495W644_9PSEU</name>
<organism evidence="9 10">
    <name type="scientific">Saccharothrix australiensis</name>
    <dbReference type="NCBI Taxonomy" id="2072"/>
    <lineage>
        <taxon>Bacteria</taxon>
        <taxon>Bacillati</taxon>
        <taxon>Actinomycetota</taxon>
        <taxon>Actinomycetes</taxon>
        <taxon>Pseudonocardiales</taxon>
        <taxon>Pseudonocardiaceae</taxon>
        <taxon>Saccharothrix</taxon>
    </lineage>
</organism>
<keyword evidence="2 7" id="KW-0813">Transport</keyword>
<protein>
    <submittedName>
        <fullName evidence="9">Peptide/nickel transport system permease protein</fullName>
    </submittedName>
</protein>